<evidence type="ECO:0000256" key="1">
    <source>
        <dbReference type="SAM" id="MobiDB-lite"/>
    </source>
</evidence>
<dbReference type="Proteomes" id="UP001311232">
    <property type="component" value="Unassembled WGS sequence"/>
</dbReference>
<reference evidence="2 3" key="1">
    <citation type="submission" date="2021-06" db="EMBL/GenBank/DDBJ databases">
        <authorList>
            <person name="Palmer J.M."/>
        </authorList>
    </citation>
    <scope>NUCLEOTIDE SEQUENCE [LARGE SCALE GENOMIC DNA]</scope>
    <source>
        <strain evidence="2 3">MEX-2019</strain>
        <tissue evidence="2">Muscle</tissue>
    </source>
</reference>
<evidence type="ECO:0000313" key="2">
    <source>
        <dbReference type="EMBL" id="KAK5623378.1"/>
    </source>
</evidence>
<organism evidence="2 3">
    <name type="scientific">Crenichthys baileyi</name>
    <name type="common">White River springfish</name>
    <dbReference type="NCBI Taxonomy" id="28760"/>
    <lineage>
        <taxon>Eukaryota</taxon>
        <taxon>Metazoa</taxon>
        <taxon>Chordata</taxon>
        <taxon>Craniata</taxon>
        <taxon>Vertebrata</taxon>
        <taxon>Euteleostomi</taxon>
        <taxon>Actinopterygii</taxon>
        <taxon>Neopterygii</taxon>
        <taxon>Teleostei</taxon>
        <taxon>Neoteleostei</taxon>
        <taxon>Acanthomorphata</taxon>
        <taxon>Ovalentaria</taxon>
        <taxon>Atherinomorphae</taxon>
        <taxon>Cyprinodontiformes</taxon>
        <taxon>Goodeidae</taxon>
        <taxon>Crenichthys</taxon>
    </lineage>
</organism>
<feature type="compositionally biased region" description="Polar residues" evidence="1">
    <location>
        <begin position="103"/>
        <end position="134"/>
    </location>
</feature>
<evidence type="ECO:0000313" key="3">
    <source>
        <dbReference type="Proteomes" id="UP001311232"/>
    </source>
</evidence>
<comment type="caution">
    <text evidence="2">The sequence shown here is derived from an EMBL/GenBank/DDBJ whole genome shotgun (WGS) entry which is preliminary data.</text>
</comment>
<accession>A0AAV9SP71</accession>
<name>A0AAV9SP71_9TELE</name>
<keyword evidence="3" id="KW-1185">Reference proteome</keyword>
<feature type="region of interest" description="Disordered" evidence="1">
    <location>
        <begin position="102"/>
        <end position="134"/>
    </location>
</feature>
<gene>
    <name evidence="2" type="ORF">CRENBAI_015396</name>
</gene>
<dbReference type="EMBL" id="JAHHUM010000033">
    <property type="protein sequence ID" value="KAK5623378.1"/>
    <property type="molecule type" value="Genomic_DNA"/>
</dbReference>
<protein>
    <submittedName>
        <fullName evidence="2">Uncharacterized protein</fullName>
    </submittedName>
</protein>
<sequence>MFLKGVFETSPSTQTVKLSPVYIQVLLQNKKRNKTGPTGRNSQTGPTGRIVMFRTIARLLFGGQEETPEEVKPGEVAEEGWLVVNHQEAGGCENQDALLAAAQQHNSTSQGDTPANTGKNSPSNLEPTVPPSSSITSQAVASYVSQPKAVTELTQVTCAQKAKAWTDRRNVSRNAFQRQNQVHQVVQHNSFHLQQPGHRSLSH</sequence>
<proteinExistence type="predicted"/>
<dbReference type="AlphaFoldDB" id="A0AAV9SP71"/>